<reference evidence="1 2" key="1">
    <citation type="submission" date="2017-07" db="EMBL/GenBank/DDBJ databases">
        <title>Isolation and whole genome analysis of endospore-forming bacteria from heroin.</title>
        <authorList>
            <person name="Kalinowski J."/>
            <person name="Ahrens B."/>
            <person name="Al-Dilaimi A."/>
            <person name="Winkler A."/>
            <person name="Wibberg D."/>
            <person name="Schleenbecker U."/>
            <person name="Ruckert C."/>
            <person name="Wolfel R."/>
            <person name="Grass G."/>
        </authorList>
    </citation>
    <scope>NUCLEOTIDE SEQUENCE [LARGE SCALE GENOMIC DNA]</scope>
    <source>
        <strain evidence="1 2">7537-G1</strain>
    </source>
</reference>
<gene>
    <name evidence="1" type="ORF">CHH67_23220</name>
</gene>
<comment type="caution">
    <text evidence="1">The sequence shown here is derived from an EMBL/GenBank/DDBJ whole genome shotgun (WGS) entry which is preliminary data.</text>
</comment>
<evidence type="ECO:0000313" key="1">
    <source>
        <dbReference type="EMBL" id="PAD72123.1"/>
    </source>
</evidence>
<name>A0A268EG82_9BACL</name>
<evidence type="ECO:0000313" key="2">
    <source>
        <dbReference type="Proteomes" id="UP000215596"/>
    </source>
</evidence>
<dbReference type="EMBL" id="NPBY01000082">
    <property type="protein sequence ID" value="PAD72123.1"/>
    <property type="molecule type" value="Genomic_DNA"/>
</dbReference>
<proteinExistence type="predicted"/>
<protein>
    <submittedName>
        <fullName evidence="1">Uncharacterized protein</fullName>
    </submittedName>
</protein>
<dbReference type="Proteomes" id="UP000215596">
    <property type="component" value="Unassembled WGS sequence"/>
</dbReference>
<dbReference type="AlphaFoldDB" id="A0A268EG82"/>
<sequence>MKVIVRLYLKKWSQAYEISRVLEHESFPLAGFLTLGGRSNDGVAEPCVCELEDSWLASCPFEMSRGPDRDLFV</sequence>
<organism evidence="1 2">
    <name type="scientific">Paenibacillus campinasensis</name>
    <dbReference type="NCBI Taxonomy" id="66347"/>
    <lineage>
        <taxon>Bacteria</taxon>
        <taxon>Bacillati</taxon>
        <taxon>Bacillota</taxon>
        <taxon>Bacilli</taxon>
        <taxon>Bacillales</taxon>
        <taxon>Paenibacillaceae</taxon>
        <taxon>Paenibacillus</taxon>
    </lineage>
</organism>
<accession>A0A268EG82</accession>